<dbReference type="RefSeq" id="WP_092696180.1">
    <property type="nucleotide sequence ID" value="NZ_JAVRHL010000007.1"/>
</dbReference>
<dbReference type="Proteomes" id="UP001265259">
    <property type="component" value="Unassembled WGS sequence"/>
</dbReference>
<organism evidence="1 2">
    <name type="scientific">Tropicimonas omnivorans</name>
    <dbReference type="NCBI Taxonomy" id="3075590"/>
    <lineage>
        <taxon>Bacteria</taxon>
        <taxon>Pseudomonadati</taxon>
        <taxon>Pseudomonadota</taxon>
        <taxon>Alphaproteobacteria</taxon>
        <taxon>Rhodobacterales</taxon>
        <taxon>Roseobacteraceae</taxon>
        <taxon>Tropicimonas</taxon>
    </lineage>
</organism>
<name>A0ABU3DLV0_9RHOB</name>
<dbReference type="EMBL" id="JAVRHL010000007">
    <property type="protein sequence ID" value="MDT0684677.1"/>
    <property type="molecule type" value="Genomic_DNA"/>
</dbReference>
<accession>A0ABU3DLV0</accession>
<evidence type="ECO:0000313" key="1">
    <source>
        <dbReference type="EMBL" id="MDT0684677.1"/>
    </source>
</evidence>
<reference evidence="1 2" key="1">
    <citation type="submission" date="2023-09" db="EMBL/GenBank/DDBJ databases">
        <authorList>
            <person name="Rey-Velasco X."/>
        </authorList>
    </citation>
    <scope>NUCLEOTIDE SEQUENCE [LARGE SCALE GENOMIC DNA]</scope>
    <source>
        <strain evidence="1 2">F158</strain>
    </source>
</reference>
<protein>
    <submittedName>
        <fullName evidence="1">Uncharacterized protein</fullName>
    </submittedName>
</protein>
<comment type="caution">
    <text evidence="1">The sequence shown here is derived from an EMBL/GenBank/DDBJ whole genome shotgun (WGS) entry which is preliminary data.</text>
</comment>
<proteinExistence type="predicted"/>
<keyword evidence="2" id="KW-1185">Reference proteome</keyword>
<sequence length="117" mass="13345">MFKAAPNVVVEETFRNLLERGYRAEIVCSESAFKQHATWYGRWYLRAVSDDNGEEHLLVTARGKGKGEKDLAPRYFRTAPGLISFLHDQGCKFIEIPLEAGTRASQRLLRKQDEASE</sequence>
<gene>
    <name evidence="1" type="ORF">RM543_18605</name>
</gene>
<evidence type="ECO:0000313" key="2">
    <source>
        <dbReference type="Proteomes" id="UP001265259"/>
    </source>
</evidence>